<dbReference type="InterPro" id="IPR036265">
    <property type="entry name" value="HIT-like_sf"/>
</dbReference>
<comment type="caution">
    <text evidence="5">The sequence shown here is derived from an EMBL/GenBank/DDBJ whole genome shotgun (WGS) entry which is preliminary data.</text>
</comment>
<organism evidence="5 6">
    <name type="scientific">Ornithinibacillus halotolerans</name>
    <dbReference type="NCBI Taxonomy" id="1274357"/>
    <lineage>
        <taxon>Bacteria</taxon>
        <taxon>Bacillati</taxon>
        <taxon>Bacillota</taxon>
        <taxon>Bacilli</taxon>
        <taxon>Bacillales</taxon>
        <taxon>Bacillaceae</taxon>
        <taxon>Ornithinibacillus</taxon>
    </lineage>
</organism>
<dbReference type="GO" id="GO:0003824">
    <property type="term" value="F:catalytic activity"/>
    <property type="evidence" value="ECO:0007669"/>
    <property type="project" value="InterPro"/>
</dbReference>
<dbReference type="SUPFAM" id="SSF54197">
    <property type="entry name" value="HIT-like"/>
    <property type="match status" value="1"/>
</dbReference>
<dbReference type="PANTHER" id="PTHR46648">
    <property type="entry name" value="HIT FAMILY PROTEIN 1"/>
    <property type="match status" value="1"/>
</dbReference>
<dbReference type="AlphaFoldDB" id="A0A916RV72"/>
<evidence type="ECO:0000256" key="1">
    <source>
        <dbReference type="PIRSR" id="PIRSR601310-1"/>
    </source>
</evidence>
<name>A0A916RV72_9BACI</name>
<gene>
    <name evidence="5" type="ORF">GCM10008025_09690</name>
</gene>
<feature type="active site" description="Tele-AMP-histidine intermediate" evidence="1">
    <location>
        <position position="97"/>
    </location>
</feature>
<feature type="short sequence motif" description="Histidine triad motif" evidence="2 3">
    <location>
        <begin position="95"/>
        <end position="99"/>
    </location>
</feature>
<dbReference type="EMBL" id="BMEY01000004">
    <property type="protein sequence ID" value="GGA67902.1"/>
    <property type="molecule type" value="Genomic_DNA"/>
</dbReference>
<sequence>METCIFCDIISKKEEAYIVYEDKFVCCFLDKYPITNGHILVVPKKHYQEFSDVDQDSLAHVIHAAQRVAIALERLLETDGITVLQNNGQFKDVEHYHMHVFPRYINDGFSWIEPDNSVSKKEFEMISTSLKRILEK</sequence>
<dbReference type="Gene3D" id="3.30.428.10">
    <property type="entry name" value="HIT-like"/>
    <property type="match status" value="1"/>
</dbReference>
<evidence type="ECO:0000256" key="2">
    <source>
        <dbReference type="PIRSR" id="PIRSR601310-3"/>
    </source>
</evidence>
<dbReference type="PRINTS" id="PR00332">
    <property type="entry name" value="HISTRIAD"/>
</dbReference>
<dbReference type="Pfam" id="PF01230">
    <property type="entry name" value="HIT"/>
    <property type="match status" value="1"/>
</dbReference>
<dbReference type="GO" id="GO:0009117">
    <property type="term" value="P:nucleotide metabolic process"/>
    <property type="evidence" value="ECO:0007669"/>
    <property type="project" value="TreeGrafter"/>
</dbReference>
<reference evidence="5" key="2">
    <citation type="submission" date="2020-09" db="EMBL/GenBank/DDBJ databases">
        <authorList>
            <person name="Sun Q."/>
            <person name="Zhou Y."/>
        </authorList>
    </citation>
    <scope>NUCLEOTIDE SEQUENCE</scope>
    <source>
        <strain evidence="5">CGMCC 1.12408</strain>
    </source>
</reference>
<dbReference type="PROSITE" id="PS51084">
    <property type="entry name" value="HIT_2"/>
    <property type="match status" value="1"/>
</dbReference>
<proteinExistence type="predicted"/>
<dbReference type="InterPro" id="IPR001310">
    <property type="entry name" value="Histidine_triad_HIT"/>
</dbReference>
<evidence type="ECO:0000259" key="4">
    <source>
        <dbReference type="PROSITE" id="PS51084"/>
    </source>
</evidence>
<evidence type="ECO:0000313" key="5">
    <source>
        <dbReference type="EMBL" id="GGA67902.1"/>
    </source>
</evidence>
<evidence type="ECO:0000256" key="3">
    <source>
        <dbReference type="PROSITE-ProRule" id="PRU00464"/>
    </source>
</evidence>
<dbReference type="Proteomes" id="UP000613512">
    <property type="component" value="Unassembled WGS sequence"/>
</dbReference>
<feature type="domain" description="HIT" evidence="4">
    <location>
        <begin position="5"/>
        <end position="110"/>
    </location>
</feature>
<reference evidence="5" key="1">
    <citation type="journal article" date="2014" name="Int. J. Syst. Evol. Microbiol.">
        <title>Complete genome sequence of Corynebacterium casei LMG S-19264T (=DSM 44701T), isolated from a smear-ripened cheese.</title>
        <authorList>
            <consortium name="US DOE Joint Genome Institute (JGI-PGF)"/>
            <person name="Walter F."/>
            <person name="Albersmeier A."/>
            <person name="Kalinowski J."/>
            <person name="Ruckert C."/>
        </authorList>
    </citation>
    <scope>NUCLEOTIDE SEQUENCE</scope>
    <source>
        <strain evidence="5">CGMCC 1.12408</strain>
    </source>
</reference>
<evidence type="ECO:0000313" key="6">
    <source>
        <dbReference type="Proteomes" id="UP000613512"/>
    </source>
</evidence>
<dbReference type="PANTHER" id="PTHR46648:SF1">
    <property type="entry name" value="ADENOSINE 5'-MONOPHOSPHORAMIDASE HNT1"/>
    <property type="match status" value="1"/>
</dbReference>
<dbReference type="RefSeq" id="WP_188383568.1">
    <property type="nucleotide sequence ID" value="NZ_BMEY01000004.1"/>
</dbReference>
<accession>A0A916RV72</accession>
<keyword evidence="6" id="KW-1185">Reference proteome</keyword>
<protein>
    <submittedName>
        <fullName evidence="5">HIT family protein</fullName>
    </submittedName>
</protein>
<dbReference type="InterPro" id="IPR011146">
    <property type="entry name" value="HIT-like"/>
</dbReference>